<dbReference type="SMART" id="SM00065">
    <property type="entry name" value="GAF"/>
    <property type="match status" value="1"/>
</dbReference>
<dbReference type="AlphaFoldDB" id="A0A410P672"/>
<dbReference type="InterPro" id="IPR029016">
    <property type="entry name" value="GAF-like_dom_sf"/>
</dbReference>
<proteinExistence type="predicted"/>
<evidence type="ECO:0000313" key="6">
    <source>
        <dbReference type="EMBL" id="QAT17454.1"/>
    </source>
</evidence>
<keyword evidence="3" id="KW-0805">Transcription regulation</keyword>
<dbReference type="Gene3D" id="1.10.10.10">
    <property type="entry name" value="Winged helix-like DNA-binding domain superfamily/Winged helix DNA-binding domain"/>
    <property type="match status" value="1"/>
</dbReference>
<protein>
    <submittedName>
        <fullName evidence="6">Histidine kinase</fullName>
    </submittedName>
</protein>
<evidence type="ECO:0000256" key="3">
    <source>
        <dbReference type="ARBA" id="ARBA00023015"/>
    </source>
</evidence>
<dbReference type="InterPro" id="IPR005561">
    <property type="entry name" value="ANTAR"/>
</dbReference>
<feature type="domain" description="ANTAR" evidence="5">
    <location>
        <begin position="161"/>
        <end position="222"/>
    </location>
</feature>
<dbReference type="Pfam" id="PF03861">
    <property type="entry name" value="ANTAR"/>
    <property type="match status" value="1"/>
</dbReference>
<keyword evidence="2 6" id="KW-0418">Kinase</keyword>
<evidence type="ECO:0000259" key="5">
    <source>
        <dbReference type="PROSITE" id="PS50921"/>
    </source>
</evidence>
<dbReference type="GO" id="GO:0016301">
    <property type="term" value="F:kinase activity"/>
    <property type="evidence" value="ECO:0007669"/>
    <property type="project" value="UniProtKB-KW"/>
</dbReference>
<dbReference type="Pfam" id="PF13185">
    <property type="entry name" value="GAF_2"/>
    <property type="match status" value="1"/>
</dbReference>
<keyword evidence="4" id="KW-0804">Transcription</keyword>
<evidence type="ECO:0000256" key="2">
    <source>
        <dbReference type="ARBA" id="ARBA00022777"/>
    </source>
</evidence>
<accession>A0A410P672</accession>
<dbReference type="GO" id="GO:0003723">
    <property type="term" value="F:RNA binding"/>
    <property type="evidence" value="ECO:0007669"/>
    <property type="project" value="InterPro"/>
</dbReference>
<keyword evidence="7" id="KW-1185">Reference proteome</keyword>
<dbReference type="EMBL" id="CP019384">
    <property type="protein sequence ID" value="QAT17454.1"/>
    <property type="molecule type" value="Genomic_DNA"/>
</dbReference>
<dbReference type="SMART" id="SM01012">
    <property type="entry name" value="ANTAR"/>
    <property type="match status" value="1"/>
</dbReference>
<evidence type="ECO:0000256" key="1">
    <source>
        <dbReference type="ARBA" id="ARBA00022679"/>
    </source>
</evidence>
<dbReference type="Proteomes" id="UP000287243">
    <property type="component" value="Chromosome"/>
</dbReference>
<dbReference type="SUPFAM" id="SSF52172">
    <property type="entry name" value="CheY-like"/>
    <property type="match status" value="1"/>
</dbReference>
<dbReference type="OrthoDB" id="9795002at2"/>
<evidence type="ECO:0000313" key="7">
    <source>
        <dbReference type="Proteomes" id="UP000287243"/>
    </source>
</evidence>
<sequence>MARKTLHLTALSKISKAITSDLYLEDILKLIVSVTAQSMGSKLCSLMLLNDKGELVIRATQTVSEGYTKKQPVKLGEGISGRVAKENKAVAVYDVQAEPQYKYKEIAKQENICSYLCVPMNVKGKVIGVLNLYTSEPHKFTKGEIDLLSSVAAQAALVIENTELMVKTKVIQEELESRKIVERAKGILMKERSLGEADAYRLLQKYSMDNRKSMRQVAEAIVLSHDMKSKI</sequence>
<dbReference type="PROSITE" id="PS50921">
    <property type="entry name" value="ANTAR"/>
    <property type="match status" value="1"/>
</dbReference>
<dbReference type="InterPro" id="IPR011006">
    <property type="entry name" value="CheY-like_superfamily"/>
</dbReference>
<dbReference type="InterPro" id="IPR036388">
    <property type="entry name" value="WH-like_DNA-bd_sf"/>
</dbReference>
<keyword evidence="1" id="KW-0808">Transferase</keyword>
<dbReference type="InterPro" id="IPR003018">
    <property type="entry name" value="GAF"/>
</dbReference>
<reference evidence="6 7" key="1">
    <citation type="submission" date="2017-01" db="EMBL/GenBank/DDBJ databases">
        <title>First insights into the biology of 'candidatus Vampirococcus archaeovorus'.</title>
        <authorList>
            <person name="Kizina J."/>
            <person name="Jordan S."/>
            <person name="Stueber K."/>
            <person name="Reinhardt R."/>
            <person name="Harder J."/>
        </authorList>
    </citation>
    <scope>NUCLEOTIDE SEQUENCE [LARGE SCALE GENOMIC DNA]</scope>
    <source>
        <strain evidence="6 7">LiM</strain>
    </source>
</reference>
<dbReference type="KEGG" id="vai:BU251_06870"/>
<name>A0A410P672_VELA1</name>
<evidence type="ECO:0000256" key="4">
    <source>
        <dbReference type="ARBA" id="ARBA00023163"/>
    </source>
</evidence>
<dbReference type="RefSeq" id="WP_128700287.1">
    <property type="nucleotide sequence ID" value="NZ_CP019384.1"/>
</dbReference>
<dbReference type="SUPFAM" id="SSF55781">
    <property type="entry name" value="GAF domain-like"/>
    <property type="match status" value="1"/>
</dbReference>
<organism evidence="6 7">
    <name type="scientific">Velamenicoccus archaeovorus</name>
    <dbReference type="NCBI Taxonomy" id="1930593"/>
    <lineage>
        <taxon>Bacteria</taxon>
        <taxon>Pseudomonadati</taxon>
        <taxon>Candidatus Omnitrophota</taxon>
        <taxon>Candidatus Velamenicoccus</taxon>
    </lineage>
</organism>
<dbReference type="Gene3D" id="3.30.450.40">
    <property type="match status" value="1"/>
</dbReference>
<gene>
    <name evidence="6" type="ORF">BU251_06870</name>
</gene>